<keyword evidence="2" id="KW-1185">Reference proteome</keyword>
<dbReference type="Gramene" id="TKW38144">
    <property type="protein sequence ID" value="TKW38144"/>
    <property type="gene ID" value="SEVIR_1G095201v2"/>
</dbReference>
<dbReference type="EMBL" id="CM016552">
    <property type="protein sequence ID" value="TKW38144.1"/>
    <property type="molecule type" value="Genomic_DNA"/>
</dbReference>
<evidence type="ECO:0000313" key="1">
    <source>
        <dbReference type="EMBL" id="TKW38144.1"/>
    </source>
</evidence>
<name>A0A4U6W8X6_SETVI</name>
<protein>
    <submittedName>
        <fullName evidence="1">Uncharacterized protein</fullName>
    </submittedName>
</protein>
<accession>A0A4U6W8X6</accession>
<evidence type="ECO:0000313" key="2">
    <source>
        <dbReference type="Proteomes" id="UP000298652"/>
    </source>
</evidence>
<sequence>MTAPFYPLPYREGALLFFFWPSPPARPGNRTQPPF</sequence>
<dbReference type="AlphaFoldDB" id="A0A4U6W8X6"/>
<gene>
    <name evidence="1" type="ORF">SEVIR_1G095201v2</name>
</gene>
<dbReference type="Proteomes" id="UP000298652">
    <property type="component" value="Chromosome 1"/>
</dbReference>
<reference evidence="1" key="1">
    <citation type="submission" date="2019-03" db="EMBL/GenBank/DDBJ databases">
        <title>WGS assembly of Setaria viridis.</title>
        <authorList>
            <person name="Huang P."/>
            <person name="Jenkins J."/>
            <person name="Grimwood J."/>
            <person name="Barry K."/>
            <person name="Healey A."/>
            <person name="Mamidi S."/>
            <person name="Sreedasyam A."/>
            <person name="Shu S."/>
            <person name="Feldman M."/>
            <person name="Wu J."/>
            <person name="Yu Y."/>
            <person name="Chen C."/>
            <person name="Johnson J."/>
            <person name="Rokhsar D."/>
            <person name="Baxter I."/>
            <person name="Schmutz J."/>
            <person name="Brutnell T."/>
            <person name="Kellogg E."/>
        </authorList>
    </citation>
    <scope>NUCLEOTIDE SEQUENCE [LARGE SCALE GENOMIC DNA]</scope>
</reference>
<proteinExistence type="predicted"/>
<organism evidence="1 2">
    <name type="scientific">Setaria viridis</name>
    <name type="common">Green bristlegrass</name>
    <name type="synonym">Setaria italica subsp. viridis</name>
    <dbReference type="NCBI Taxonomy" id="4556"/>
    <lineage>
        <taxon>Eukaryota</taxon>
        <taxon>Viridiplantae</taxon>
        <taxon>Streptophyta</taxon>
        <taxon>Embryophyta</taxon>
        <taxon>Tracheophyta</taxon>
        <taxon>Spermatophyta</taxon>
        <taxon>Magnoliopsida</taxon>
        <taxon>Liliopsida</taxon>
        <taxon>Poales</taxon>
        <taxon>Poaceae</taxon>
        <taxon>PACMAD clade</taxon>
        <taxon>Panicoideae</taxon>
        <taxon>Panicodae</taxon>
        <taxon>Paniceae</taxon>
        <taxon>Cenchrinae</taxon>
        <taxon>Setaria</taxon>
    </lineage>
</organism>